<keyword evidence="3" id="KW-0378">Hydrolase</keyword>
<dbReference type="InterPro" id="IPR014755">
    <property type="entry name" value="Cu-Rt/internalin_Ig-like"/>
</dbReference>
<dbReference type="InterPro" id="IPR000070">
    <property type="entry name" value="Pectinesterase_cat"/>
</dbReference>
<feature type="domain" description="Secretion system C-terminal sorting" evidence="7">
    <location>
        <begin position="1147"/>
        <end position="1219"/>
    </location>
</feature>
<protein>
    <submittedName>
        <fullName evidence="9">Pectinesterase family protein</fullName>
    </submittedName>
</protein>
<dbReference type="Gene3D" id="2.60.40.10">
    <property type="entry name" value="Immunoglobulins"/>
    <property type="match status" value="1"/>
</dbReference>
<dbReference type="Gene3D" id="2.60.40.1220">
    <property type="match status" value="1"/>
</dbReference>
<evidence type="ECO:0000256" key="2">
    <source>
        <dbReference type="ARBA" id="ARBA00022729"/>
    </source>
</evidence>
<dbReference type="InterPro" id="IPR011050">
    <property type="entry name" value="Pectin_lyase_fold/virulence"/>
</dbReference>
<dbReference type="InterPro" id="IPR026444">
    <property type="entry name" value="Secre_tail"/>
</dbReference>
<dbReference type="Pfam" id="PF18962">
    <property type="entry name" value="Por_Secre_tail"/>
    <property type="match status" value="1"/>
</dbReference>
<proteinExistence type="inferred from homology"/>
<evidence type="ECO:0000259" key="7">
    <source>
        <dbReference type="Pfam" id="PF18962"/>
    </source>
</evidence>
<evidence type="ECO:0000313" key="9">
    <source>
        <dbReference type="EMBL" id="MFD2732717.1"/>
    </source>
</evidence>
<evidence type="ECO:0000259" key="6">
    <source>
        <dbReference type="Pfam" id="PF13205"/>
    </source>
</evidence>
<keyword evidence="2" id="KW-0732">Signal</keyword>
<evidence type="ECO:0000256" key="4">
    <source>
        <dbReference type="ARBA" id="ARBA00023085"/>
    </source>
</evidence>
<dbReference type="Gene3D" id="2.160.20.10">
    <property type="entry name" value="Single-stranded right-handed beta-helix, Pectin lyase-like"/>
    <property type="match status" value="1"/>
</dbReference>
<accession>A0ABW5TTW2</accession>
<evidence type="ECO:0000259" key="5">
    <source>
        <dbReference type="Pfam" id="PF01095"/>
    </source>
</evidence>
<dbReference type="SUPFAM" id="SSF51126">
    <property type="entry name" value="Pectin lyase-like"/>
    <property type="match status" value="1"/>
</dbReference>
<feature type="domain" description="Pectinesterase catalytic" evidence="5">
    <location>
        <begin position="638"/>
        <end position="917"/>
    </location>
</feature>
<evidence type="ECO:0000313" key="10">
    <source>
        <dbReference type="Proteomes" id="UP001597546"/>
    </source>
</evidence>
<dbReference type="PANTHER" id="PTHR31321">
    <property type="entry name" value="ACYL-COA THIOESTER HYDROLASE YBHC-RELATED"/>
    <property type="match status" value="1"/>
</dbReference>
<dbReference type="Pfam" id="PF18998">
    <property type="entry name" value="Flg_new_2"/>
    <property type="match status" value="2"/>
</dbReference>
<feature type="domain" description="SbsA Ig-like" evidence="6">
    <location>
        <begin position="532"/>
        <end position="626"/>
    </location>
</feature>
<dbReference type="Pfam" id="PF13205">
    <property type="entry name" value="Big_5"/>
    <property type="match status" value="1"/>
</dbReference>
<keyword evidence="4" id="KW-0063">Aspartyl esterase</keyword>
<evidence type="ECO:0000256" key="1">
    <source>
        <dbReference type="ARBA" id="ARBA00008891"/>
    </source>
</evidence>
<reference evidence="10" key="1">
    <citation type="journal article" date="2019" name="Int. J. Syst. Evol. Microbiol.">
        <title>The Global Catalogue of Microorganisms (GCM) 10K type strain sequencing project: providing services to taxonomists for standard genome sequencing and annotation.</title>
        <authorList>
            <consortium name="The Broad Institute Genomics Platform"/>
            <consortium name="The Broad Institute Genome Sequencing Center for Infectious Disease"/>
            <person name="Wu L."/>
            <person name="Ma J."/>
        </authorList>
    </citation>
    <scope>NUCLEOTIDE SEQUENCE [LARGE SCALE GENOMIC DNA]</scope>
    <source>
        <strain evidence="10">KCTC 42456</strain>
    </source>
</reference>
<dbReference type="NCBIfam" id="TIGR04183">
    <property type="entry name" value="Por_Secre_tail"/>
    <property type="match status" value="1"/>
</dbReference>
<dbReference type="InterPro" id="IPR032812">
    <property type="entry name" value="SbsA_Ig"/>
</dbReference>
<comment type="caution">
    <text evidence="9">The sequence shown here is derived from an EMBL/GenBank/DDBJ whole genome shotgun (WGS) entry which is preliminary data.</text>
</comment>
<comment type="similarity">
    <text evidence="1">Belongs to the pectinesterase family.</text>
</comment>
<sequence>MKRKLYFLFFFTFFLCVGKLKAQEEKLLYSTDFQNWAVLTSTTEQTVNKTTDFSNETIAFKFFQVNVVPTGADATRFVYPPNTPTTGGTQVSLGYAQSQKVAGSYITLSPLNSVTKVIFKHGATGGGRGFKLWKKNSTDADWVLVSSAAANPAAGQEVIANINESNVALKFTNINDAQNGYLFDLKIYGNYTFLNPQILTTSVSPVNSGAITSLPSSDKYELNATTSLTATPNIGYEFVKWVDAANGDAQLSTSNPYTVTMDAAKNLKAVFKSVVLRNFTVNVVGSIWGKVALSPEPVGGQYQDGTEVTMTVVPNRVTTFSFWENNSTALQRTVIVNADATYTATFDEIPFIVGWDFKDQAIKQNKTAEFYSESTNTGTISVYEPTGIAVNWLSSPGTFSPSYPAIRFWTAAANFATTRRYLKASFSTAGYKNLQVQSLVSGNYQCYAIQKLQYSLDDVTYTDLASVDITTAYNSTWKDLNITLPADAEGKTIVYLKWIADVSSPILGTTADNDGTAFTNIFVFADKVVVNDVTPPTLVSTVPTAASATATINGSVVLTFNEKVKAGTGAITLDGKTLTGVYGSKTATFTYEKLNYNTQYTLTVPAGALTDQSGNSFAGTTLTFSTGVRVEPTKKLFDAVVAKDGSGDYLSVIAAISAAPSNRTTPWLIYIKNGKYTGHHDIPSTKPFIHLIGQSREGVIISDNLLSGGPTAVHVSLGATMVVNSKDCYFENITLENSFGYENLAGPQALALYSITDKFAINHCWLRSYQDTYLTAYSNIADRHYVKDTKIEGAVDFIYGGGNVFFDRDTITVNRADGGYIVAPSHGVGTAWGYVFSNCIINKSIPSTVNVYFGRQWQNAPKTVFLNSKLGQNTNIYPAGWFYKFGAIPAIAADYNTVNSAGNPVDLSQRISNYEYDTKDANGVVTGTVTGTAQKTLTDQEAANYTYENVILRSGDSWDPRLMAEAPNQPANLQLSGASLTWDAVAYTRLYVVIRNNNVIGFTLNSQYTDATKVPGTAYNYTVQAVGEFGALSKMANAVQTLPLDLLSFTATLAKDLAPKVNLAWKTTNEKNTANFELDRTFDGKTFEKVGTVAAFNTSGIHTYSFVDAKPLIGQSYYRLNQIDLDGKNKYSDLKVVNNSGNINLGLYPNPVSSELNITHAMASEKASIEVISMNGKKVASILVQSTSTFTKVDLSAIPSGTYVLVFNNGAEKSVAKFIKK</sequence>
<dbReference type="Pfam" id="PF01095">
    <property type="entry name" value="Pectinesterase"/>
    <property type="match status" value="1"/>
</dbReference>
<dbReference type="RefSeq" id="WP_379040338.1">
    <property type="nucleotide sequence ID" value="NZ_JBHSKW010000003.1"/>
</dbReference>
<dbReference type="Proteomes" id="UP001597546">
    <property type="component" value="Unassembled WGS sequence"/>
</dbReference>
<name>A0ABW5TTW2_9SPHI</name>
<feature type="domain" description="Bacterial repeat" evidence="8">
    <location>
        <begin position="200"/>
        <end position="273"/>
    </location>
</feature>
<dbReference type="EMBL" id="JBHULV010000046">
    <property type="protein sequence ID" value="MFD2732717.1"/>
    <property type="molecule type" value="Genomic_DNA"/>
</dbReference>
<gene>
    <name evidence="9" type="ORF">ACFSSE_13495</name>
</gene>
<dbReference type="InterPro" id="IPR044060">
    <property type="entry name" value="Bacterial_rp_domain"/>
</dbReference>
<organism evidence="9 10">
    <name type="scientific">Pedobacter alpinus</name>
    <dbReference type="NCBI Taxonomy" id="1590643"/>
    <lineage>
        <taxon>Bacteria</taxon>
        <taxon>Pseudomonadati</taxon>
        <taxon>Bacteroidota</taxon>
        <taxon>Sphingobacteriia</taxon>
        <taxon>Sphingobacteriales</taxon>
        <taxon>Sphingobacteriaceae</taxon>
        <taxon>Pedobacter</taxon>
    </lineage>
</organism>
<dbReference type="InterPro" id="IPR013783">
    <property type="entry name" value="Ig-like_fold"/>
</dbReference>
<keyword evidence="10" id="KW-1185">Reference proteome</keyword>
<dbReference type="InterPro" id="IPR012334">
    <property type="entry name" value="Pectin_lyas_fold"/>
</dbReference>
<dbReference type="PANTHER" id="PTHR31321:SF57">
    <property type="entry name" value="PECTINESTERASE 53-RELATED"/>
    <property type="match status" value="1"/>
</dbReference>
<feature type="domain" description="Bacterial repeat" evidence="8">
    <location>
        <begin position="280"/>
        <end position="349"/>
    </location>
</feature>
<evidence type="ECO:0000259" key="8">
    <source>
        <dbReference type="Pfam" id="PF18998"/>
    </source>
</evidence>
<evidence type="ECO:0000256" key="3">
    <source>
        <dbReference type="ARBA" id="ARBA00022801"/>
    </source>
</evidence>